<keyword evidence="1" id="KW-0472">Membrane</keyword>
<evidence type="ECO:0000313" key="2">
    <source>
        <dbReference type="EMBL" id="MBX55839.1"/>
    </source>
</evidence>
<accession>A0A2P2PMI5</accession>
<keyword evidence="1" id="KW-1133">Transmembrane helix</keyword>
<sequence length="36" mass="4264">MFYNVVTEVDPLTTGTVTMFWMNFLTICLYICSRRP</sequence>
<proteinExistence type="predicted"/>
<name>A0A2P2PMI5_RHIMU</name>
<dbReference type="EMBL" id="GGEC01075355">
    <property type="protein sequence ID" value="MBX55839.1"/>
    <property type="molecule type" value="Transcribed_RNA"/>
</dbReference>
<dbReference type="AlphaFoldDB" id="A0A2P2PMI5"/>
<keyword evidence="1" id="KW-0812">Transmembrane</keyword>
<organism evidence="2">
    <name type="scientific">Rhizophora mucronata</name>
    <name type="common">Asiatic mangrove</name>
    <dbReference type="NCBI Taxonomy" id="61149"/>
    <lineage>
        <taxon>Eukaryota</taxon>
        <taxon>Viridiplantae</taxon>
        <taxon>Streptophyta</taxon>
        <taxon>Embryophyta</taxon>
        <taxon>Tracheophyta</taxon>
        <taxon>Spermatophyta</taxon>
        <taxon>Magnoliopsida</taxon>
        <taxon>eudicotyledons</taxon>
        <taxon>Gunneridae</taxon>
        <taxon>Pentapetalae</taxon>
        <taxon>rosids</taxon>
        <taxon>fabids</taxon>
        <taxon>Malpighiales</taxon>
        <taxon>Rhizophoraceae</taxon>
        <taxon>Rhizophora</taxon>
    </lineage>
</organism>
<feature type="transmembrane region" description="Helical" evidence="1">
    <location>
        <begin position="12"/>
        <end position="32"/>
    </location>
</feature>
<evidence type="ECO:0000256" key="1">
    <source>
        <dbReference type="SAM" id="Phobius"/>
    </source>
</evidence>
<protein>
    <submittedName>
        <fullName evidence="2">Uncharacterized protein</fullName>
    </submittedName>
</protein>
<reference evidence="2" key="1">
    <citation type="submission" date="2018-02" db="EMBL/GenBank/DDBJ databases">
        <title>Rhizophora mucronata_Transcriptome.</title>
        <authorList>
            <person name="Meera S.P."/>
            <person name="Sreeshan A."/>
            <person name="Augustine A."/>
        </authorList>
    </citation>
    <scope>NUCLEOTIDE SEQUENCE</scope>
    <source>
        <tissue evidence="2">Leaf</tissue>
    </source>
</reference>